<dbReference type="Gene3D" id="2.60.40.10">
    <property type="entry name" value="Immunoglobulins"/>
    <property type="match status" value="1"/>
</dbReference>
<comment type="similarity">
    <text evidence="1">Belongs to the glycosyl hydrolase 2 family.</text>
</comment>
<evidence type="ECO:0000256" key="3">
    <source>
        <dbReference type="ARBA" id="ARBA00023295"/>
    </source>
</evidence>
<keyword evidence="4" id="KW-0732">Signal</keyword>
<dbReference type="EMBL" id="CP015772">
    <property type="protein sequence ID" value="ANH80744.1"/>
    <property type="molecule type" value="Genomic_DNA"/>
</dbReference>
<dbReference type="Proteomes" id="UP000077667">
    <property type="component" value="Chromosome"/>
</dbReference>
<dbReference type="PANTHER" id="PTHR42732:SF2">
    <property type="entry name" value="BETA-MANNOSIDASE"/>
    <property type="match status" value="1"/>
</dbReference>
<evidence type="ECO:0000313" key="8">
    <source>
        <dbReference type="EMBL" id="ANH80744.1"/>
    </source>
</evidence>
<dbReference type="InterPro" id="IPR017853">
    <property type="entry name" value="GH"/>
</dbReference>
<proteinExistence type="inferred from homology"/>
<feature type="chain" id="PRO_5008389748" evidence="4">
    <location>
        <begin position="22"/>
        <end position="607"/>
    </location>
</feature>
<dbReference type="SUPFAM" id="SSF49303">
    <property type="entry name" value="beta-Galactosidase/glucuronidase domain"/>
    <property type="match status" value="1"/>
</dbReference>
<evidence type="ECO:0000256" key="1">
    <source>
        <dbReference type="ARBA" id="ARBA00007401"/>
    </source>
</evidence>
<dbReference type="GO" id="GO:0004553">
    <property type="term" value="F:hydrolase activity, hydrolyzing O-glycosyl compounds"/>
    <property type="evidence" value="ECO:0007669"/>
    <property type="project" value="InterPro"/>
</dbReference>
<feature type="signal peptide" evidence="4">
    <location>
        <begin position="1"/>
        <end position="21"/>
    </location>
</feature>
<keyword evidence="2" id="KW-0378">Hydrolase</keyword>
<accession>A0A1A9I2E4</accession>
<dbReference type="InterPro" id="IPR006104">
    <property type="entry name" value="Glyco_hydro_2_N"/>
</dbReference>
<dbReference type="RefSeq" id="WP_067753757.1">
    <property type="nucleotide sequence ID" value="NZ_CP015772.1"/>
</dbReference>
<dbReference type="Pfam" id="PF00703">
    <property type="entry name" value="Glyco_hydro_2"/>
    <property type="match status" value="1"/>
</dbReference>
<evidence type="ECO:0000256" key="2">
    <source>
        <dbReference type="ARBA" id="ARBA00022801"/>
    </source>
</evidence>
<dbReference type="OrthoDB" id="9801077at2"/>
<sequence length="607" mass="68520">MLRFVCLPVLLSLFLSVSGQGDPVKPIIQTKWASDVQPGNVLPEYPRPQLVRGNWMSLNGQWDYSIQPASAETAPVGFEGKILVPFPVESALSGVQKTVGKDRSLWYHRTIQLPASLSKGTVLLHFGAVDWQCSVFINGRKAGEHKGGYSAFTFDITPFLKKGKTQEIAVRVWDPSDDGPQPRGKQVKKPNGIWYTPVTGIWQTVWIEAVPDTYIASTKNTPDIDQKVIKVTTTVNSARPGDLVRVTALDGSVKMSEQQVAPGTEAVLPVENMKLWTPGSPFLYNLKVELLRKGKPIDAATSYFAMRKISMQKENGIQKMLLNNRFVFQYGPLDQGWWPDGLYTAPTDEALRFDIQTTKDMGFNMIRKHVKAEPARWYYHCDQLGMLVWQDMPSGDLGGNVWDSRPGQISGGNTDKDRSAESEAVYRTEWKEIMDNLYNFPCIVVWVPFNEAWGQFKTKEITEWTMQYDPSRLVNSASGGNFFPVGHIMDLHHYPDPAMPDPRIFGSERILVLGEFGGLGLPLEGHTWQAKNNWGYQTFKNQDELKNRYSELVSHLARLIPLGLSAAVYTQTTDVEVETNGLMTYDRKVYKIDPKVLHEIHQQLYKQ</sequence>
<evidence type="ECO:0000259" key="5">
    <source>
        <dbReference type="Pfam" id="PF00703"/>
    </source>
</evidence>
<evidence type="ECO:0000256" key="4">
    <source>
        <dbReference type="SAM" id="SignalP"/>
    </source>
</evidence>
<dbReference type="SUPFAM" id="SSF49785">
    <property type="entry name" value="Galactose-binding domain-like"/>
    <property type="match status" value="1"/>
</dbReference>
<organism evidence="8 9">
    <name type="scientific">Niabella ginsenosidivorans</name>
    <dbReference type="NCBI Taxonomy" id="1176587"/>
    <lineage>
        <taxon>Bacteria</taxon>
        <taxon>Pseudomonadati</taxon>
        <taxon>Bacteroidota</taxon>
        <taxon>Chitinophagia</taxon>
        <taxon>Chitinophagales</taxon>
        <taxon>Chitinophagaceae</taxon>
        <taxon>Niabella</taxon>
    </lineage>
</organism>
<dbReference type="STRING" id="1176587.A8C56_06915"/>
<evidence type="ECO:0000313" key="9">
    <source>
        <dbReference type="Proteomes" id="UP000077667"/>
    </source>
</evidence>
<dbReference type="InterPro" id="IPR051913">
    <property type="entry name" value="GH2_Domain-Containing"/>
</dbReference>
<evidence type="ECO:0000259" key="6">
    <source>
        <dbReference type="Pfam" id="PF02836"/>
    </source>
</evidence>
<dbReference type="InterPro" id="IPR008979">
    <property type="entry name" value="Galactose-bd-like_sf"/>
</dbReference>
<evidence type="ECO:0000259" key="7">
    <source>
        <dbReference type="Pfam" id="PF02837"/>
    </source>
</evidence>
<dbReference type="SUPFAM" id="SSF51445">
    <property type="entry name" value="(Trans)glycosidases"/>
    <property type="match status" value="1"/>
</dbReference>
<dbReference type="InterPro" id="IPR006102">
    <property type="entry name" value="Ig-like_GH2"/>
</dbReference>
<dbReference type="Pfam" id="PF02837">
    <property type="entry name" value="Glyco_hydro_2_N"/>
    <property type="match status" value="1"/>
</dbReference>
<feature type="domain" description="Glycoside hydrolase family 2 catalytic" evidence="6">
    <location>
        <begin position="349"/>
        <end position="478"/>
    </location>
</feature>
<keyword evidence="3" id="KW-0326">Glycosidase</keyword>
<dbReference type="GO" id="GO:0005975">
    <property type="term" value="P:carbohydrate metabolic process"/>
    <property type="evidence" value="ECO:0007669"/>
    <property type="project" value="InterPro"/>
</dbReference>
<gene>
    <name evidence="8" type="ORF">A8C56_06915</name>
</gene>
<dbReference type="InterPro" id="IPR006103">
    <property type="entry name" value="Glyco_hydro_2_cat"/>
</dbReference>
<feature type="domain" description="Glycoside hydrolase family 2 immunoglobulin-like beta-sandwich" evidence="5">
    <location>
        <begin position="213"/>
        <end position="307"/>
    </location>
</feature>
<dbReference type="InterPro" id="IPR036156">
    <property type="entry name" value="Beta-gal/glucu_dom_sf"/>
</dbReference>
<dbReference type="PANTHER" id="PTHR42732">
    <property type="entry name" value="BETA-GALACTOSIDASE"/>
    <property type="match status" value="1"/>
</dbReference>
<dbReference type="Gene3D" id="2.60.120.260">
    <property type="entry name" value="Galactose-binding domain-like"/>
    <property type="match status" value="1"/>
</dbReference>
<keyword evidence="9" id="KW-1185">Reference proteome</keyword>
<feature type="domain" description="Glycosyl hydrolases family 2 sugar binding" evidence="7">
    <location>
        <begin position="103"/>
        <end position="176"/>
    </location>
</feature>
<protein>
    <submittedName>
        <fullName evidence="8">Beta-galactosidase</fullName>
    </submittedName>
</protein>
<dbReference type="Gene3D" id="3.20.20.80">
    <property type="entry name" value="Glycosidases"/>
    <property type="match status" value="1"/>
</dbReference>
<dbReference type="Pfam" id="PF02836">
    <property type="entry name" value="Glyco_hydro_2_C"/>
    <property type="match status" value="1"/>
</dbReference>
<dbReference type="KEGG" id="nia:A8C56_06915"/>
<name>A0A1A9I2E4_9BACT</name>
<dbReference type="AlphaFoldDB" id="A0A1A9I2E4"/>
<dbReference type="InterPro" id="IPR013783">
    <property type="entry name" value="Ig-like_fold"/>
</dbReference>
<reference evidence="8 9" key="1">
    <citation type="submission" date="2016-05" db="EMBL/GenBank/DDBJ databases">
        <title>Niabella ginsenosidivorans BS26 whole genome sequencing.</title>
        <authorList>
            <person name="Im W.T."/>
            <person name="Siddiqi M.Z."/>
        </authorList>
    </citation>
    <scope>NUCLEOTIDE SEQUENCE [LARGE SCALE GENOMIC DNA]</scope>
    <source>
        <strain evidence="8 9">BS26</strain>
    </source>
</reference>